<gene>
    <name evidence="2" type="ORF">HD841_002594</name>
</gene>
<dbReference type="EMBL" id="JACCBY010000003">
    <property type="protein sequence ID" value="NYD90797.1"/>
    <property type="molecule type" value="Genomic_DNA"/>
</dbReference>
<evidence type="ECO:0000313" key="3">
    <source>
        <dbReference type="Proteomes" id="UP000517753"/>
    </source>
</evidence>
<proteinExistence type="predicted"/>
<comment type="caution">
    <text evidence="2">The sequence shown here is derived from an EMBL/GenBank/DDBJ whole genome shotgun (WGS) entry which is preliminary data.</text>
</comment>
<evidence type="ECO:0000313" key="2">
    <source>
        <dbReference type="EMBL" id="NYD90797.1"/>
    </source>
</evidence>
<reference evidence="2 3" key="2">
    <citation type="submission" date="2020-08" db="EMBL/GenBank/DDBJ databases">
        <title>The Agave Microbiome: Exploring the role of microbial communities in plant adaptations to desert environments.</title>
        <authorList>
            <person name="Partida-Martinez L.P."/>
        </authorList>
    </citation>
    <scope>NUCLEOTIDE SEQUENCE [LARGE SCALE GENOMIC DNA]</scope>
    <source>
        <strain evidence="2 3">AS2.3</strain>
    </source>
</reference>
<dbReference type="Proteomes" id="UP000517753">
    <property type="component" value="Unassembled WGS sequence"/>
</dbReference>
<dbReference type="AlphaFoldDB" id="A0A7Y9K2D6"/>
<dbReference type="RefSeq" id="WP_179509224.1">
    <property type="nucleotide sequence ID" value="NZ_JACCBY010000003.1"/>
</dbReference>
<protein>
    <submittedName>
        <fullName evidence="2">TPP-dependent pyruvate/acetoin dehydrogenase alpha subunit</fullName>
    </submittedName>
</protein>
<reference evidence="2 3" key="1">
    <citation type="submission" date="2020-07" db="EMBL/GenBank/DDBJ databases">
        <authorList>
            <person name="Partida-Martinez L."/>
            <person name="Huntemann M."/>
            <person name="Clum A."/>
            <person name="Wang J."/>
            <person name="Palaniappan K."/>
            <person name="Ritter S."/>
            <person name="Chen I.-M."/>
            <person name="Stamatis D."/>
            <person name="Reddy T."/>
            <person name="O'Malley R."/>
            <person name="Daum C."/>
            <person name="Shapiro N."/>
            <person name="Ivanova N."/>
            <person name="Kyrpides N."/>
            <person name="Woyke T."/>
        </authorList>
    </citation>
    <scope>NUCLEOTIDE SEQUENCE [LARGE SCALE GENOMIC DNA]</scope>
    <source>
        <strain evidence="2 3">AS2.3</strain>
    </source>
</reference>
<keyword evidence="2" id="KW-0670">Pyruvate</keyword>
<sequence length="113" mass="12184">MSITSILGGNGLSASSVGLNATNAPGRSASTRSSSQTDTTLRADQWAADFLKEAKKTPIQRIREEILKRHHLTEAEFAALPTEEQAKILREIEEAVKAALKKQLSKSDPGLVV</sequence>
<organism evidence="2 3">
    <name type="scientific">Sphingomonas melonis</name>
    <dbReference type="NCBI Taxonomy" id="152682"/>
    <lineage>
        <taxon>Bacteria</taxon>
        <taxon>Pseudomonadati</taxon>
        <taxon>Pseudomonadota</taxon>
        <taxon>Alphaproteobacteria</taxon>
        <taxon>Sphingomonadales</taxon>
        <taxon>Sphingomonadaceae</taxon>
        <taxon>Sphingomonas</taxon>
    </lineage>
</organism>
<evidence type="ECO:0000256" key="1">
    <source>
        <dbReference type="SAM" id="MobiDB-lite"/>
    </source>
</evidence>
<name>A0A7Y9K2D6_9SPHN</name>
<feature type="region of interest" description="Disordered" evidence="1">
    <location>
        <begin position="17"/>
        <end position="40"/>
    </location>
</feature>
<keyword evidence="3" id="KW-1185">Reference proteome</keyword>
<accession>A0A7Y9K2D6</accession>